<sequence>MYLKLGDFRLPAALQEKQNALAEQNYWIQLYDPAVHTDLEGLLKTLGNSEWEREISACAADGTPFLAALCGRSVVGFAGPVYPEPGGRGYFTGIGVAPAHEGRGLGTLLFYRLCEAEQAAGAQYMSLFTGEKNPARHIYQRAGFEVVRTFGILRKAL</sequence>
<evidence type="ECO:0000256" key="1">
    <source>
        <dbReference type="ARBA" id="ARBA00022679"/>
    </source>
</evidence>
<protein>
    <submittedName>
        <fullName evidence="4">GNAT family N-acetyltransferase</fullName>
    </submittedName>
</protein>
<evidence type="ECO:0000256" key="2">
    <source>
        <dbReference type="ARBA" id="ARBA00023315"/>
    </source>
</evidence>
<dbReference type="Proteomes" id="UP001477672">
    <property type="component" value="Unassembled WGS sequence"/>
</dbReference>
<name>A0ABV1GE07_9FIRM</name>
<dbReference type="RefSeq" id="WP_349215167.1">
    <property type="nucleotide sequence ID" value="NZ_JBBMFA010000066.1"/>
</dbReference>
<dbReference type="InterPro" id="IPR050832">
    <property type="entry name" value="Bact_Acetyltransf"/>
</dbReference>
<comment type="caution">
    <text evidence="4">The sequence shown here is derived from an EMBL/GenBank/DDBJ whole genome shotgun (WGS) entry which is preliminary data.</text>
</comment>
<dbReference type="PANTHER" id="PTHR43877">
    <property type="entry name" value="AMINOALKYLPHOSPHONATE N-ACETYLTRANSFERASE-RELATED-RELATED"/>
    <property type="match status" value="1"/>
</dbReference>
<proteinExistence type="predicted"/>
<dbReference type="EMBL" id="JBBMFA010000066">
    <property type="protein sequence ID" value="MEQ2519733.1"/>
    <property type="molecule type" value="Genomic_DNA"/>
</dbReference>
<dbReference type="CDD" id="cd04301">
    <property type="entry name" value="NAT_SF"/>
    <property type="match status" value="1"/>
</dbReference>
<evidence type="ECO:0000313" key="5">
    <source>
        <dbReference type="Proteomes" id="UP001477672"/>
    </source>
</evidence>
<keyword evidence="5" id="KW-1185">Reference proteome</keyword>
<keyword evidence="2" id="KW-0012">Acyltransferase</keyword>
<dbReference type="PANTHER" id="PTHR43877:SF2">
    <property type="entry name" value="AMINOALKYLPHOSPHONATE N-ACETYLTRANSFERASE-RELATED"/>
    <property type="match status" value="1"/>
</dbReference>
<evidence type="ECO:0000259" key="3">
    <source>
        <dbReference type="PROSITE" id="PS51186"/>
    </source>
</evidence>
<dbReference type="InterPro" id="IPR016181">
    <property type="entry name" value="Acyl_CoA_acyltransferase"/>
</dbReference>
<dbReference type="InterPro" id="IPR000182">
    <property type="entry name" value="GNAT_dom"/>
</dbReference>
<feature type="domain" description="N-acetyltransferase" evidence="3">
    <location>
        <begin position="29"/>
        <end position="157"/>
    </location>
</feature>
<accession>A0ABV1GE07</accession>
<dbReference type="SUPFAM" id="SSF55729">
    <property type="entry name" value="Acyl-CoA N-acyltransferases (Nat)"/>
    <property type="match status" value="1"/>
</dbReference>
<organism evidence="4 5">
    <name type="scientific">Ruthenibacterium intestinale</name>
    <dbReference type="NCBI Taxonomy" id="3133163"/>
    <lineage>
        <taxon>Bacteria</taxon>
        <taxon>Bacillati</taxon>
        <taxon>Bacillota</taxon>
        <taxon>Clostridia</taxon>
        <taxon>Eubacteriales</taxon>
        <taxon>Oscillospiraceae</taxon>
        <taxon>Ruthenibacterium</taxon>
    </lineage>
</organism>
<evidence type="ECO:0000313" key="4">
    <source>
        <dbReference type="EMBL" id="MEQ2519733.1"/>
    </source>
</evidence>
<gene>
    <name evidence="4" type="ORF">WMO24_04705</name>
</gene>
<dbReference type="Pfam" id="PF00583">
    <property type="entry name" value="Acetyltransf_1"/>
    <property type="match status" value="1"/>
</dbReference>
<keyword evidence="1" id="KW-0808">Transferase</keyword>
<dbReference type="PROSITE" id="PS51186">
    <property type="entry name" value="GNAT"/>
    <property type="match status" value="1"/>
</dbReference>
<reference evidence="4 5" key="1">
    <citation type="submission" date="2024-03" db="EMBL/GenBank/DDBJ databases">
        <title>Human intestinal bacterial collection.</title>
        <authorList>
            <person name="Pauvert C."/>
            <person name="Hitch T.C.A."/>
            <person name="Clavel T."/>
        </authorList>
    </citation>
    <scope>NUCLEOTIDE SEQUENCE [LARGE SCALE GENOMIC DNA]</scope>
    <source>
        <strain evidence="4 5">CLA-JM-H11</strain>
    </source>
</reference>
<dbReference type="Gene3D" id="3.40.630.30">
    <property type="match status" value="1"/>
</dbReference>